<organism evidence="1">
    <name type="scientific">Populus davidiana</name>
    <dbReference type="NCBI Taxonomy" id="266767"/>
    <lineage>
        <taxon>Eukaryota</taxon>
        <taxon>Viridiplantae</taxon>
        <taxon>Streptophyta</taxon>
        <taxon>Embryophyta</taxon>
        <taxon>Tracheophyta</taxon>
        <taxon>Spermatophyta</taxon>
        <taxon>Magnoliopsida</taxon>
        <taxon>eudicotyledons</taxon>
        <taxon>Gunneridae</taxon>
        <taxon>Pentapetalae</taxon>
        <taxon>rosids</taxon>
        <taxon>fabids</taxon>
        <taxon>Malpighiales</taxon>
        <taxon>Salicaceae</taxon>
        <taxon>Saliceae</taxon>
        <taxon>Populus</taxon>
    </lineage>
</organism>
<sequence>MRNRTGQAREILAFEFSTVRRGHDYQPFKNTVEQKGNSAFELYVQQIFDKYKNLEELECIPPGDFQCKRTRIRSLDHQQYNVTWPIIWEQKGADKGWIIQIKEDRIFIF</sequence>
<dbReference type="EMBL" id="GILB01006103">
    <property type="protein sequence ID" value="NUU86436.1"/>
    <property type="molecule type" value="Transcribed_RNA"/>
</dbReference>
<accession>A0A6M2EQZ4</accession>
<protein>
    <submittedName>
        <fullName evidence="1">Uncharacterized protein</fullName>
    </submittedName>
</protein>
<proteinExistence type="predicted"/>
<name>A0A6M2EQZ4_9ROSI</name>
<evidence type="ECO:0000313" key="1">
    <source>
        <dbReference type="EMBL" id="NUU86436.1"/>
    </source>
</evidence>
<reference evidence="1" key="1">
    <citation type="submission" date="2020-03" db="EMBL/GenBank/DDBJ databases">
        <authorList>
            <person name="Zhang R."/>
        </authorList>
    </citation>
    <scope>NUCLEOTIDE SEQUENCE</scope>
</reference>
<dbReference type="AlphaFoldDB" id="A0A6M2EQZ4"/>